<proteinExistence type="predicted"/>
<organism evidence="3 4">
    <name type="scientific">Paenibacillus albiflavus</name>
    <dbReference type="NCBI Taxonomy" id="2545760"/>
    <lineage>
        <taxon>Bacteria</taxon>
        <taxon>Bacillati</taxon>
        <taxon>Bacillota</taxon>
        <taxon>Bacilli</taxon>
        <taxon>Bacillales</taxon>
        <taxon>Paenibacillaceae</taxon>
        <taxon>Paenibacillus</taxon>
    </lineage>
</organism>
<dbReference type="Gene3D" id="3.30.70.330">
    <property type="match status" value="1"/>
</dbReference>
<keyword evidence="1" id="KW-0694">RNA-binding</keyword>
<dbReference type="GO" id="GO:0003723">
    <property type="term" value="F:RNA binding"/>
    <property type="evidence" value="ECO:0007669"/>
    <property type="project" value="UniProtKB-KW"/>
</dbReference>
<evidence type="ECO:0000259" key="2">
    <source>
        <dbReference type="SMART" id="SM00363"/>
    </source>
</evidence>
<dbReference type="InterPro" id="IPR040591">
    <property type="entry name" value="RqcP2_RBD"/>
</dbReference>
<dbReference type="CDD" id="cd00165">
    <property type="entry name" value="S4"/>
    <property type="match status" value="1"/>
</dbReference>
<protein>
    <submittedName>
        <fullName evidence="3">RNA-binding protein</fullName>
    </submittedName>
</protein>
<comment type="caution">
    <text evidence="3">The sequence shown here is derived from an EMBL/GenBank/DDBJ whole genome shotgun (WGS) entry which is preliminary data.</text>
</comment>
<accession>A0A4R4E000</accession>
<dbReference type="Proteomes" id="UP000295418">
    <property type="component" value="Unassembled WGS sequence"/>
</dbReference>
<evidence type="ECO:0000313" key="4">
    <source>
        <dbReference type="Proteomes" id="UP000295418"/>
    </source>
</evidence>
<dbReference type="OrthoDB" id="9812787at2"/>
<dbReference type="InterPro" id="IPR002942">
    <property type="entry name" value="S4_RNA-bd"/>
</dbReference>
<dbReference type="Pfam" id="PF21278">
    <property type="entry name" value="YlmH_1st"/>
    <property type="match status" value="1"/>
</dbReference>
<dbReference type="Gene3D" id="3.30.1370.160">
    <property type="match status" value="1"/>
</dbReference>
<dbReference type="EMBL" id="SKFG01000038">
    <property type="protein sequence ID" value="TCZ72304.1"/>
    <property type="molecule type" value="Genomic_DNA"/>
</dbReference>
<evidence type="ECO:0000256" key="1">
    <source>
        <dbReference type="PROSITE-ProRule" id="PRU00182"/>
    </source>
</evidence>
<name>A0A4R4E000_9BACL</name>
<reference evidence="3 4" key="1">
    <citation type="submission" date="2019-03" db="EMBL/GenBank/DDBJ databases">
        <authorList>
            <person name="Kim M.K.M."/>
        </authorList>
    </citation>
    <scope>NUCLEOTIDE SEQUENCE [LARGE SCALE GENOMIC DNA]</scope>
    <source>
        <strain evidence="3 4">18JY21-1</strain>
    </source>
</reference>
<keyword evidence="4" id="KW-1185">Reference proteome</keyword>
<dbReference type="Pfam" id="PF17774">
    <property type="entry name" value="YlmH_RBD"/>
    <property type="match status" value="1"/>
</dbReference>
<evidence type="ECO:0000313" key="3">
    <source>
        <dbReference type="EMBL" id="TCZ72304.1"/>
    </source>
</evidence>
<gene>
    <name evidence="3" type="ORF">E0485_22200</name>
</gene>
<dbReference type="InterPro" id="IPR048443">
    <property type="entry name" value="RqcP2_N"/>
</dbReference>
<dbReference type="InterPro" id="IPR012677">
    <property type="entry name" value="Nucleotide-bd_a/b_plait_sf"/>
</dbReference>
<dbReference type="RefSeq" id="WP_132420248.1">
    <property type="nucleotide sequence ID" value="NZ_SKFG01000038.1"/>
</dbReference>
<feature type="domain" description="RNA-binding S4" evidence="2">
    <location>
        <begin position="184"/>
        <end position="241"/>
    </location>
</feature>
<dbReference type="AlphaFoldDB" id="A0A4R4E000"/>
<dbReference type="SMART" id="SM00363">
    <property type="entry name" value="S4"/>
    <property type="match status" value="1"/>
</dbReference>
<dbReference type="PROSITE" id="PS50889">
    <property type="entry name" value="S4"/>
    <property type="match status" value="1"/>
</dbReference>
<sequence>MNNDIYNHFHPDERHFVDRAADLVAQAAYGHAVKKTDFLDPRQAFILTTLVNREPDVQCRFDGGYAEAERKRAIIAPDYAYLDDEDIGIEVLSITSADSKFDSLAHGDFLGALLGLGMKRDKVGDIHVGDSTCHVLIASEAINYMHLQLSQVHRAHVQTEVLPLSMLQCVSPKLEESSFTVASLRLDGIVGDAFRLSRAKALIPIQAGRCRVNWKPELSPSKELKAGDVVSMQGFGRFKLLEVEGLTKKGRIRVTIGKYSS</sequence>
<dbReference type="SUPFAM" id="SSF55174">
    <property type="entry name" value="Alpha-L RNA-binding motif"/>
    <property type="match status" value="1"/>
</dbReference>